<dbReference type="InterPro" id="IPR011006">
    <property type="entry name" value="CheY-like_superfamily"/>
</dbReference>
<reference evidence="5" key="1">
    <citation type="submission" date="2020-10" db="EMBL/GenBank/DDBJ databases">
        <title>Bacterium isolated from coastal waters sediment.</title>
        <authorList>
            <person name="Chen R.-J."/>
            <person name="Lu D.-C."/>
            <person name="Zhu K.-L."/>
            <person name="Du Z.-J."/>
        </authorList>
    </citation>
    <scope>NUCLEOTIDE SEQUENCE</scope>
    <source>
        <strain evidence="5">N1Y112</strain>
    </source>
</reference>
<feature type="domain" description="Response regulatory" evidence="4">
    <location>
        <begin position="146"/>
        <end position="264"/>
    </location>
</feature>
<dbReference type="Proteomes" id="UP000640333">
    <property type="component" value="Unassembled WGS sequence"/>
</dbReference>
<organism evidence="5 6">
    <name type="scientific">Pontibacterium sinense</name>
    <dbReference type="NCBI Taxonomy" id="2781979"/>
    <lineage>
        <taxon>Bacteria</taxon>
        <taxon>Pseudomonadati</taxon>
        <taxon>Pseudomonadota</taxon>
        <taxon>Gammaproteobacteria</taxon>
        <taxon>Oceanospirillales</taxon>
        <taxon>Oceanospirillaceae</taxon>
        <taxon>Pontibacterium</taxon>
    </lineage>
</organism>
<dbReference type="Pfam" id="PF00072">
    <property type="entry name" value="Response_reg"/>
    <property type="match status" value="1"/>
</dbReference>
<dbReference type="CDD" id="cd17546">
    <property type="entry name" value="REC_hyHK_CKI1_RcsC-like"/>
    <property type="match status" value="1"/>
</dbReference>
<sequence>MNIGSFGFPADQLVKLEKMLKLSKNNRYALTEFNPENLPDLLLIFGMENLQAEPIAALPRGYQSRLIVVSKAKPSDSTYSHLGYPLVSSRVVRTLDQMTSENEEYGATNPEPDDADNENLFSKYEEQAETAHRLAAEAKNDRTGYCVLVVDDSAPMQQALAGELEKLPLPVSIDFADDGESALKKVADNHYDFLFLDIVMPGIDGFETCTRMRERSDMKKTPIIMLSSKNSPLDEVKGIMAGCSTYLTKPINPDEFQKVINRVSNWVDEFKKE</sequence>
<dbReference type="InterPro" id="IPR050595">
    <property type="entry name" value="Bact_response_regulator"/>
</dbReference>
<dbReference type="RefSeq" id="WP_193954133.1">
    <property type="nucleotide sequence ID" value="NZ_JADEYS010000015.1"/>
</dbReference>
<accession>A0A8J7FIQ0</accession>
<dbReference type="GO" id="GO:0000160">
    <property type="term" value="P:phosphorelay signal transduction system"/>
    <property type="evidence" value="ECO:0007669"/>
    <property type="project" value="UniProtKB-KW"/>
</dbReference>
<comment type="caution">
    <text evidence="5">The sequence shown here is derived from an EMBL/GenBank/DDBJ whole genome shotgun (WGS) entry which is preliminary data.</text>
</comment>
<feature type="modified residue" description="4-aspartylphosphate" evidence="3">
    <location>
        <position position="197"/>
    </location>
</feature>
<dbReference type="PANTHER" id="PTHR44591">
    <property type="entry name" value="STRESS RESPONSE REGULATOR PROTEIN 1"/>
    <property type="match status" value="1"/>
</dbReference>
<protein>
    <submittedName>
        <fullName evidence="5">Response regulator</fullName>
    </submittedName>
</protein>
<evidence type="ECO:0000259" key="4">
    <source>
        <dbReference type="PROSITE" id="PS50110"/>
    </source>
</evidence>
<dbReference type="Gene3D" id="3.40.50.2300">
    <property type="match status" value="1"/>
</dbReference>
<name>A0A8J7FIQ0_9GAMM</name>
<keyword evidence="6" id="KW-1185">Reference proteome</keyword>
<dbReference type="InterPro" id="IPR001789">
    <property type="entry name" value="Sig_transdc_resp-reg_receiver"/>
</dbReference>
<dbReference type="SUPFAM" id="SSF52172">
    <property type="entry name" value="CheY-like"/>
    <property type="match status" value="1"/>
</dbReference>
<dbReference type="AlphaFoldDB" id="A0A8J7FIQ0"/>
<evidence type="ECO:0000256" key="1">
    <source>
        <dbReference type="ARBA" id="ARBA00022553"/>
    </source>
</evidence>
<dbReference type="SMART" id="SM00448">
    <property type="entry name" value="REC"/>
    <property type="match status" value="1"/>
</dbReference>
<keyword evidence="1 3" id="KW-0597">Phosphoprotein</keyword>
<dbReference type="PANTHER" id="PTHR44591:SF14">
    <property type="entry name" value="PROTEIN PILG"/>
    <property type="match status" value="1"/>
</dbReference>
<proteinExistence type="predicted"/>
<gene>
    <name evidence="5" type="ORF">IOQ59_14650</name>
</gene>
<evidence type="ECO:0000313" key="5">
    <source>
        <dbReference type="EMBL" id="MBE9398498.1"/>
    </source>
</evidence>
<dbReference type="PROSITE" id="PS50110">
    <property type="entry name" value="RESPONSE_REGULATORY"/>
    <property type="match status" value="1"/>
</dbReference>
<dbReference type="EMBL" id="JADEYS010000015">
    <property type="protein sequence ID" value="MBE9398498.1"/>
    <property type="molecule type" value="Genomic_DNA"/>
</dbReference>
<evidence type="ECO:0000256" key="2">
    <source>
        <dbReference type="ARBA" id="ARBA00023012"/>
    </source>
</evidence>
<keyword evidence="2" id="KW-0902">Two-component regulatory system</keyword>
<evidence type="ECO:0000313" key="6">
    <source>
        <dbReference type="Proteomes" id="UP000640333"/>
    </source>
</evidence>
<evidence type="ECO:0000256" key="3">
    <source>
        <dbReference type="PROSITE-ProRule" id="PRU00169"/>
    </source>
</evidence>